<proteinExistence type="predicted"/>
<accession>A0A9N8VTG2</accession>
<feature type="region of interest" description="Disordered" evidence="1">
    <location>
        <begin position="1"/>
        <end position="160"/>
    </location>
</feature>
<feature type="compositionally biased region" description="Basic and acidic residues" evidence="1">
    <location>
        <begin position="52"/>
        <end position="117"/>
    </location>
</feature>
<reference evidence="2" key="1">
    <citation type="submission" date="2021-06" db="EMBL/GenBank/DDBJ databases">
        <authorList>
            <person name="Kallberg Y."/>
            <person name="Tangrot J."/>
            <person name="Rosling A."/>
        </authorList>
    </citation>
    <scope>NUCLEOTIDE SEQUENCE</scope>
    <source>
        <strain evidence="2">CL551</strain>
    </source>
</reference>
<name>A0A9N8VTG2_9GLOM</name>
<evidence type="ECO:0000313" key="3">
    <source>
        <dbReference type="Proteomes" id="UP000789342"/>
    </source>
</evidence>
<protein>
    <submittedName>
        <fullName evidence="2">12638_t:CDS:1</fullName>
    </submittedName>
</protein>
<evidence type="ECO:0000256" key="1">
    <source>
        <dbReference type="SAM" id="MobiDB-lite"/>
    </source>
</evidence>
<evidence type="ECO:0000313" key="2">
    <source>
        <dbReference type="EMBL" id="CAG8459339.1"/>
    </source>
</evidence>
<keyword evidence="3" id="KW-1185">Reference proteome</keyword>
<dbReference type="EMBL" id="CAJVPV010000489">
    <property type="protein sequence ID" value="CAG8459339.1"/>
    <property type="molecule type" value="Genomic_DNA"/>
</dbReference>
<comment type="caution">
    <text evidence="2">The sequence shown here is derived from an EMBL/GenBank/DDBJ whole genome shotgun (WGS) entry which is preliminary data.</text>
</comment>
<sequence length="319" mass="34604">MSKVEIKESSNQSRDASKESSGAVKQREFISVDSGQPSKVILLIENEPQTTMKEEKGRIRSDDSDRGASNKDKKSEAKGREEQNKEKQESHKKSNNHEQNKEREKGNKDDAKKEEQQNHVSKVQTFETRPAEQAPSKFESQTFAASLPPGFQPPGQFTQVQTQNPNVTWTQSQQYPLFDPSAQLLGAQTGQLQPAPPMETARSLTFESDAASIAAQQNPIITPAALQQFGNFQGVPGQNQVASEIPIGQTMPSVSASPNSLQCGNVPQVEVATLVQQQNVPNISSVPVTNEIPVSNVPNGEVPVGGGYVVGEAKMDIDG</sequence>
<dbReference type="AlphaFoldDB" id="A0A9N8VTG2"/>
<feature type="compositionally biased region" description="Polar residues" evidence="1">
    <location>
        <begin position="118"/>
        <end position="127"/>
    </location>
</feature>
<organism evidence="2 3">
    <name type="scientific">Acaulospora morrowiae</name>
    <dbReference type="NCBI Taxonomy" id="94023"/>
    <lineage>
        <taxon>Eukaryota</taxon>
        <taxon>Fungi</taxon>
        <taxon>Fungi incertae sedis</taxon>
        <taxon>Mucoromycota</taxon>
        <taxon>Glomeromycotina</taxon>
        <taxon>Glomeromycetes</taxon>
        <taxon>Diversisporales</taxon>
        <taxon>Acaulosporaceae</taxon>
        <taxon>Acaulospora</taxon>
    </lineage>
</organism>
<gene>
    <name evidence="2" type="ORF">AMORRO_LOCUS1318</name>
</gene>
<dbReference type="Proteomes" id="UP000789342">
    <property type="component" value="Unassembled WGS sequence"/>
</dbReference>